<evidence type="ECO:0000313" key="2">
    <source>
        <dbReference type="EMBL" id="WVZ88683.1"/>
    </source>
</evidence>
<accession>A0AAQ3UAS7</accession>
<dbReference type="AlphaFoldDB" id="A0AAQ3UAS7"/>
<organism evidence="2 3">
    <name type="scientific">Paspalum notatum var. saurae</name>
    <dbReference type="NCBI Taxonomy" id="547442"/>
    <lineage>
        <taxon>Eukaryota</taxon>
        <taxon>Viridiplantae</taxon>
        <taxon>Streptophyta</taxon>
        <taxon>Embryophyta</taxon>
        <taxon>Tracheophyta</taxon>
        <taxon>Spermatophyta</taxon>
        <taxon>Magnoliopsida</taxon>
        <taxon>Liliopsida</taxon>
        <taxon>Poales</taxon>
        <taxon>Poaceae</taxon>
        <taxon>PACMAD clade</taxon>
        <taxon>Panicoideae</taxon>
        <taxon>Andropogonodae</taxon>
        <taxon>Paspaleae</taxon>
        <taxon>Paspalinae</taxon>
        <taxon>Paspalum</taxon>
    </lineage>
</organism>
<gene>
    <name evidence="2" type="ORF">U9M48_035175</name>
</gene>
<sequence>MSRGTRPHGDVYSSSWEDYHYSRIHPYPYPDEFSYPAGFECGTGREKTLYRCLMVEYNNAFKSGNDLHYQSKTSECYSDRGLTGQASHHSGNAKEAKDRMDHACKRAMTVLNQMNALGIRTYIPPVLRNLVKAPNLLTFGSFSYLARPAYCYSPEEFSVPAGLPGLRAGDNTINYIFSIKSIKSVAAANSYLSKKYGLVAIELNNVRFFRDWRIRQGLGFLQEVPHNPLTSRLLNIYTQLDLIVELMNQFKSSSDDLFKIPQDLRDLALSDPVVMSLLSKEHFSCLHPSHQLAKEKVMYVLHISDLGLGLFQLYGFDSSHQDVIAAQRVADDVTSFRLAVKLTVFYPFPNDEDGRAKYNTISEGVCTNDLKLFIDYFLPKPNEKDYVVGVRHRKIATIIASETALGEEKPISGEKPASGEEKPTSGEKRKRS</sequence>
<proteinExistence type="predicted"/>
<feature type="region of interest" description="Disordered" evidence="1">
    <location>
        <begin position="407"/>
        <end position="432"/>
    </location>
</feature>
<evidence type="ECO:0000256" key="1">
    <source>
        <dbReference type="SAM" id="MobiDB-lite"/>
    </source>
</evidence>
<dbReference type="EMBL" id="CP144752">
    <property type="protein sequence ID" value="WVZ88683.1"/>
    <property type="molecule type" value="Genomic_DNA"/>
</dbReference>
<dbReference type="Proteomes" id="UP001341281">
    <property type="component" value="Chromosome 08"/>
</dbReference>
<protein>
    <submittedName>
        <fullName evidence="2">Uncharacterized protein</fullName>
    </submittedName>
</protein>
<keyword evidence="3" id="KW-1185">Reference proteome</keyword>
<reference evidence="2 3" key="1">
    <citation type="submission" date="2024-02" db="EMBL/GenBank/DDBJ databases">
        <title>High-quality chromosome-scale genome assembly of Pensacola bahiagrass (Paspalum notatum Flugge var. saurae).</title>
        <authorList>
            <person name="Vega J.M."/>
            <person name="Podio M."/>
            <person name="Orjuela J."/>
            <person name="Siena L.A."/>
            <person name="Pessino S.C."/>
            <person name="Combes M.C."/>
            <person name="Mariac C."/>
            <person name="Albertini E."/>
            <person name="Pupilli F."/>
            <person name="Ortiz J.P.A."/>
            <person name="Leblanc O."/>
        </authorList>
    </citation>
    <scope>NUCLEOTIDE SEQUENCE [LARGE SCALE GENOMIC DNA]</scope>
    <source>
        <strain evidence="2">R1</strain>
        <tissue evidence="2">Leaf</tissue>
    </source>
</reference>
<name>A0AAQ3UAS7_PASNO</name>
<evidence type="ECO:0000313" key="3">
    <source>
        <dbReference type="Proteomes" id="UP001341281"/>
    </source>
</evidence>